<gene>
    <name evidence="2" type="ORF">GCM10009789_07620</name>
</gene>
<evidence type="ECO:0000313" key="2">
    <source>
        <dbReference type="EMBL" id="GAA1556750.1"/>
    </source>
</evidence>
<keyword evidence="3" id="KW-1185">Reference proteome</keyword>
<name>A0ABN2CI26_9ACTN</name>
<proteinExistence type="predicted"/>
<evidence type="ECO:0000313" key="3">
    <source>
        <dbReference type="Proteomes" id="UP001500393"/>
    </source>
</evidence>
<dbReference type="RefSeq" id="WP_344209761.1">
    <property type="nucleotide sequence ID" value="NZ_BAAAOS010000007.1"/>
</dbReference>
<dbReference type="Pfam" id="PF01872">
    <property type="entry name" value="RibD_C"/>
    <property type="match status" value="1"/>
</dbReference>
<reference evidence="2 3" key="1">
    <citation type="journal article" date="2019" name="Int. J. Syst. Evol. Microbiol.">
        <title>The Global Catalogue of Microorganisms (GCM) 10K type strain sequencing project: providing services to taxonomists for standard genome sequencing and annotation.</title>
        <authorList>
            <consortium name="The Broad Institute Genomics Platform"/>
            <consortium name="The Broad Institute Genome Sequencing Center for Infectious Disease"/>
            <person name="Wu L."/>
            <person name="Ma J."/>
        </authorList>
    </citation>
    <scope>NUCLEOTIDE SEQUENCE [LARGE SCALE GENOMIC DNA]</scope>
    <source>
        <strain evidence="2 3">JCM 14969</strain>
    </source>
</reference>
<comment type="caution">
    <text evidence="2">The sequence shown here is derived from an EMBL/GenBank/DDBJ whole genome shotgun (WGS) entry which is preliminary data.</text>
</comment>
<dbReference type="InterPro" id="IPR002734">
    <property type="entry name" value="RibDG_C"/>
</dbReference>
<evidence type="ECO:0000259" key="1">
    <source>
        <dbReference type="Pfam" id="PF01872"/>
    </source>
</evidence>
<dbReference type="Proteomes" id="UP001500393">
    <property type="component" value="Unassembled WGS sequence"/>
</dbReference>
<organism evidence="2 3">
    <name type="scientific">Kribbella sancticallisti</name>
    <dbReference type="NCBI Taxonomy" id="460087"/>
    <lineage>
        <taxon>Bacteria</taxon>
        <taxon>Bacillati</taxon>
        <taxon>Actinomycetota</taxon>
        <taxon>Actinomycetes</taxon>
        <taxon>Propionibacteriales</taxon>
        <taxon>Kribbellaceae</taxon>
        <taxon>Kribbella</taxon>
    </lineage>
</organism>
<protein>
    <submittedName>
        <fullName evidence="2">Dihydrofolate reductase family protein</fullName>
    </submittedName>
</protein>
<dbReference type="Gene3D" id="3.40.430.10">
    <property type="entry name" value="Dihydrofolate Reductase, subunit A"/>
    <property type="match status" value="1"/>
</dbReference>
<accession>A0ABN2CI26</accession>
<dbReference type="SUPFAM" id="SSF53597">
    <property type="entry name" value="Dihydrofolate reductase-like"/>
    <property type="match status" value="1"/>
</dbReference>
<dbReference type="EMBL" id="BAAAOS010000007">
    <property type="protein sequence ID" value="GAA1556750.1"/>
    <property type="molecule type" value="Genomic_DNA"/>
</dbReference>
<feature type="domain" description="Bacterial bifunctional deaminase-reductase C-terminal" evidence="1">
    <location>
        <begin position="3"/>
        <end position="174"/>
    </location>
</feature>
<dbReference type="InterPro" id="IPR024072">
    <property type="entry name" value="DHFR-like_dom_sf"/>
</dbReference>
<sequence length="183" mass="20234">MGKITVVCNLTLDGVMQAPGRPDEDTRDGFEYGGWAVPYSRDAMGRLMGDTGQGALLLGRRTYEGFADFWPKQTDNPYTEVLNRQQKYVVSNTLTDPLPWANSTVVKAADLEELKQDQNLVILGSGELIGSIHEQIHEYKLLIHPLTLGTGRRLFNGHTALELIDTVTTTTGVILATYRPAKN</sequence>